<protein>
    <submittedName>
        <fullName evidence="2">Alpha-galactosidase</fullName>
        <ecNumber evidence="2">3.2.1.22</ecNumber>
    </submittedName>
</protein>
<accession>A0A377ZWH1</accession>
<evidence type="ECO:0000256" key="1">
    <source>
        <dbReference type="SAM" id="MobiDB-lite"/>
    </source>
</evidence>
<evidence type="ECO:0000313" key="3">
    <source>
        <dbReference type="Proteomes" id="UP000255192"/>
    </source>
</evidence>
<sequence length="171" mass="18404">MSDSLIHLQSAGADVVIKTRPFAEIVYWGPHLSHFSPQDADSLTRPVANGRLDVDSPVTLMAELGHGLLARRALKAIVRAGCLSAVHHQRSAARGPDADPGQRRSAGRPAPAERDRVGCQRRAERAPWRDQSARQPMAGGSLAVTLPVAERAREVDGFPWPLDPRVSASTA</sequence>
<keyword evidence="2" id="KW-0378">Hydrolase</keyword>
<feature type="compositionally biased region" description="Basic and acidic residues" evidence="1">
    <location>
        <begin position="111"/>
        <end position="132"/>
    </location>
</feature>
<organism evidence="2 3">
    <name type="scientific">Klebsiella pneumoniae</name>
    <dbReference type="NCBI Taxonomy" id="573"/>
    <lineage>
        <taxon>Bacteria</taxon>
        <taxon>Pseudomonadati</taxon>
        <taxon>Pseudomonadota</taxon>
        <taxon>Gammaproteobacteria</taxon>
        <taxon>Enterobacterales</taxon>
        <taxon>Enterobacteriaceae</taxon>
        <taxon>Klebsiella/Raoultella group</taxon>
        <taxon>Klebsiella</taxon>
        <taxon>Klebsiella pneumoniae complex</taxon>
    </lineage>
</organism>
<dbReference type="GO" id="GO:0004557">
    <property type="term" value="F:alpha-galactosidase activity"/>
    <property type="evidence" value="ECO:0007669"/>
    <property type="project" value="UniProtKB-EC"/>
</dbReference>
<dbReference type="EMBL" id="UGMD01000002">
    <property type="protein sequence ID" value="STU85123.1"/>
    <property type="molecule type" value="Genomic_DNA"/>
</dbReference>
<name>A0A377ZWH1_KLEPN</name>
<dbReference type="EC" id="3.2.1.22" evidence="2"/>
<dbReference type="Proteomes" id="UP000255192">
    <property type="component" value="Unassembled WGS sequence"/>
</dbReference>
<keyword evidence="2" id="KW-0326">Glycosidase</keyword>
<proteinExistence type="predicted"/>
<gene>
    <name evidence="2" type="primary">rafA_3</name>
    <name evidence="2" type="ORF">NCTC204_01835</name>
</gene>
<dbReference type="AlphaFoldDB" id="A0A377ZWH1"/>
<reference evidence="2 3" key="1">
    <citation type="submission" date="2018-06" db="EMBL/GenBank/DDBJ databases">
        <authorList>
            <consortium name="Pathogen Informatics"/>
            <person name="Doyle S."/>
        </authorList>
    </citation>
    <scope>NUCLEOTIDE SEQUENCE [LARGE SCALE GENOMIC DNA]</scope>
    <source>
        <strain evidence="2 3">NCTC204</strain>
    </source>
</reference>
<feature type="region of interest" description="Disordered" evidence="1">
    <location>
        <begin position="88"/>
        <end position="141"/>
    </location>
</feature>
<evidence type="ECO:0000313" key="2">
    <source>
        <dbReference type="EMBL" id="STU85123.1"/>
    </source>
</evidence>